<sequence length="716" mass="78228">MPPEATNTEALNSPRAMMGDPEVSTSTQTPDGKAKAAKLLQPKSTKATDQDEAARRAQMTAEERFDEDGFCVVEEASTAPVSWDPASMVDSTDSPTPRPAGRNPPSSGVQPPSQNPRARVTRGGGRARGVIKRRAAGGLTGVGFRASSRGSPSLTIQDERHLPDAPLLGGPPQGYFNFHYPPQHPIPRVFYGYASNTHPAGSPGPGLPPNFRESSWLMGPPPSSHQNLSSTRDFGPQGSYLRYPVDARSIRQPATFQHGPPSHLAAGNRIGNTPNVPAESLGWPGPPRYLRYNPSTSSAGLAREPRAMVSYPQNMRPEPSASQNDNNSQGFWQPHAYMPRPVDAYRNHGTMTARNQLPQWRQMRRSSGLMPPPGSQHGSMGPAIADRQPPRTMEEVHTRILPTGSSALPATSNFRPAQDTVRAPVSYSLSRRNALLSIISQRLASVEVPRLVAQPEQLPNSRPIMQDAIENMKAQNTSSFSGTGPVRSQVRNVGNPQRSSFQPSSSSVPIASRVDERSAGEDKPAVARGAYRYDSDPEEPYLSPSVKLGPGGESPPSRKTARARLGNDSDIELSPRCQTPPRIPTFSHYVDTRVIGTQARPWLTVVRELHDLSYYFGTLITEFHSESRTINRRDFQTRWRAVIGISRQILLFEIVPSSTSAGVAQKKALGLSQSLWGSRTDTRRDASRDNLDIFRQIIDEILTEVLKDEPKEQGGS</sequence>
<dbReference type="AlphaFoldDB" id="A0A218ZCK5"/>
<organism evidence="2 3">
    <name type="scientific">Diplocarpon coronariae</name>
    <dbReference type="NCBI Taxonomy" id="2795749"/>
    <lineage>
        <taxon>Eukaryota</taxon>
        <taxon>Fungi</taxon>
        <taxon>Dikarya</taxon>
        <taxon>Ascomycota</taxon>
        <taxon>Pezizomycotina</taxon>
        <taxon>Leotiomycetes</taxon>
        <taxon>Helotiales</taxon>
        <taxon>Drepanopezizaceae</taxon>
        <taxon>Diplocarpon</taxon>
    </lineage>
</organism>
<feature type="region of interest" description="Disordered" evidence="1">
    <location>
        <begin position="475"/>
        <end position="578"/>
    </location>
</feature>
<name>A0A218ZCK5_9HELO</name>
<evidence type="ECO:0000313" key="2">
    <source>
        <dbReference type="EMBL" id="OWP05482.1"/>
    </source>
</evidence>
<keyword evidence="3" id="KW-1185">Reference proteome</keyword>
<feature type="compositionally biased region" description="Polar residues" evidence="1">
    <location>
        <begin position="1"/>
        <end position="11"/>
    </location>
</feature>
<feature type="compositionally biased region" description="Basic and acidic residues" evidence="1">
    <location>
        <begin position="513"/>
        <end position="535"/>
    </location>
</feature>
<accession>A0A218ZCK5</accession>
<proteinExistence type="predicted"/>
<gene>
    <name evidence="2" type="ORF">B2J93_7826</name>
</gene>
<dbReference type="Proteomes" id="UP000242519">
    <property type="component" value="Unassembled WGS sequence"/>
</dbReference>
<protein>
    <submittedName>
        <fullName evidence="2">Uncharacterized protein</fullName>
    </submittedName>
</protein>
<evidence type="ECO:0000313" key="3">
    <source>
        <dbReference type="Proteomes" id="UP000242519"/>
    </source>
</evidence>
<feature type="compositionally biased region" description="Polar residues" evidence="1">
    <location>
        <begin position="104"/>
        <end position="116"/>
    </location>
</feature>
<comment type="caution">
    <text evidence="2">The sequence shown here is derived from an EMBL/GenBank/DDBJ whole genome shotgun (WGS) entry which is preliminary data.</text>
</comment>
<feature type="region of interest" description="Disordered" evidence="1">
    <location>
        <begin position="1"/>
        <end position="134"/>
    </location>
</feature>
<feature type="compositionally biased region" description="Low complexity" evidence="1">
    <location>
        <begin position="497"/>
        <end position="512"/>
    </location>
</feature>
<dbReference type="InParanoid" id="A0A218ZCK5"/>
<dbReference type="EMBL" id="MZNU01000068">
    <property type="protein sequence ID" value="OWP05482.1"/>
    <property type="molecule type" value="Genomic_DNA"/>
</dbReference>
<evidence type="ECO:0000256" key="1">
    <source>
        <dbReference type="SAM" id="MobiDB-lite"/>
    </source>
</evidence>
<reference evidence="2 3" key="1">
    <citation type="submission" date="2017-04" db="EMBL/GenBank/DDBJ databases">
        <title>Draft genome sequence of Marssonina coronaria NL1: causal agent of apple blotch.</title>
        <authorList>
            <person name="Cheng Q."/>
        </authorList>
    </citation>
    <scope>NUCLEOTIDE SEQUENCE [LARGE SCALE GENOMIC DNA]</scope>
    <source>
        <strain evidence="2 3">NL1</strain>
    </source>
</reference>
<feature type="compositionally biased region" description="Basic and acidic residues" evidence="1">
    <location>
        <begin position="46"/>
        <end position="55"/>
    </location>
</feature>